<name>A0A928VZA8_9CYAN</name>
<evidence type="ECO:0000313" key="2">
    <source>
        <dbReference type="EMBL" id="MBE9041597.1"/>
    </source>
</evidence>
<reference evidence="2" key="1">
    <citation type="submission" date="2020-10" db="EMBL/GenBank/DDBJ databases">
        <authorList>
            <person name="Castelo-Branco R."/>
            <person name="Eusebio N."/>
            <person name="Adriana R."/>
            <person name="Vieira A."/>
            <person name="Brugerolle De Fraissinette N."/>
            <person name="Rezende De Castro R."/>
            <person name="Schneider M.P."/>
            <person name="Vasconcelos V."/>
            <person name="Leao P.N."/>
        </authorList>
    </citation>
    <scope>NUCLEOTIDE SEQUENCE</scope>
    <source>
        <strain evidence="2">LEGE 11467</strain>
    </source>
</reference>
<proteinExistence type="predicted"/>
<protein>
    <submittedName>
        <fullName evidence="2">Uncharacterized protein</fullName>
    </submittedName>
</protein>
<sequence>MSSQSETQPNSPTDPIDWDRDLPPATAEEEYAALQTALRRNRGFGLLFAQCSPAGATELIQRVREDLPQKRMKVLELDSSTQNVYEAVRQFLGEEDIEILFVSGLEASLYAYEEEKRKEGWQSDRIYSYSWEGVPPVLRNLNQQRDRFRDNFDTCLVFLLPRFAVNYLIHRAPDFFDWRSGVFELPLD</sequence>
<dbReference type="EMBL" id="JADEXN010000219">
    <property type="protein sequence ID" value="MBE9041597.1"/>
    <property type="molecule type" value="Genomic_DNA"/>
</dbReference>
<comment type="caution">
    <text evidence="2">The sequence shown here is derived from an EMBL/GenBank/DDBJ whole genome shotgun (WGS) entry which is preliminary data.</text>
</comment>
<feature type="non-terminal residue" evidence="2">
    <location>
        <position position="188"/>
    </location>
</feature>
<feature type="region of interest" description="Disordered" evidence="1">
    <location>
        <begin position="1"/>
        <end position="22"/>
    </location>
</feature>
<dbReference type="Proteomes" id="UP000621799">
    <property type="component" value="Unassembled WGS sequence"/>
</dbReference>
<keyword evidence="3" id="KW-1185">Reference proteome</keyword>
<evidence type="ECO:0000256" key="1">
    <source>
        <dbReference type="SAM" id="MobiDB-lite"/>
    </source>
</evidence>
<organism evidence="2 3">
    <name type="scientific">Zarconia navalis LEGE 11467</name>
    <dbReference type="NCBI Taxonomy" id="1828826"/>
    <lineage>
        <taxon>Bacteria</taxon>
        <taxon>Bacillati</taxon>
        <taxon>Cyanobacteriota</taxon>
        <taxon>Cyanophyceae</taxon>
        <taxon>Oscillatoriophycideae</taxon>
        <taxon>Oscillatoriales</taxon>
        <taxon>Oscillatoriales incertae sedis</taxon>
        <taxon>Zarconia</taxon>
        <taxon>Zarconia navalis</taxon>
    </lineage>
</organism>
<dbReference type="AlphaFoldDB" id="A0A928VZA8"/>
<accession>A0A928VZA8</accession>
<gene>
    <name evidence="2" type="ORF">IQ235_12480</name>
</gene>
<feature type="compositionally biased region" description="Polar residues" evidence="1">
    <location>
        <begin position="1"/>
        <end position="13"/>
    </location>
</feature>
<evidence type="ECO:0000313" key="3">
    <source>
        <dbReference type="Proteomes" id="UP000621799"/>
    </source>
</evidence>